<dbReference type="PANTHER" id="PTHR47470:SF1">
    <property type="entry name" value="FAD-DEPENDENT OXIDOREDUCTASE 2 FAD BINDING DOMAIN-CONTAINING PROTEIN"/>
    <property type="match status" value="1"/>
</dbReference>
<accession>A0A378SM60</accession>
<dbReference type="GO" id="GO:0016491">
    <property type="term" value="F:oxidoreductase activity"/>
    <property type="evidence" value="ECO:0007669"/>
    <property type="project" value="UniProtKB-KW"/>
</dbReference>
<dbReference type="RefSeq" id="WP_115326980.1">
    <property type="nucleotide sequence ID" value="NZ_JACKST010000108.1"/>
</dbReference>
<evidence type="ECO:0000256" key="2">
    <source>
        <dbReference type="ARBA" id="ARBA00010790"/>
    </source>
</evidence>
<dbReference type="PANTHER" id="PTHR47470">
    <property type="entry name" value="CHOLESTEROL OXIDASE"/>
    <property type="match status" value="1"/>
</dbReference>
<dbReference type="Gene3D" id="3.40.50.1820">
    <property type="entry name" value="alpha/beta hydrolase"/>
    <property type="match status" value="1"/>
</dbReference>
<dbReference type="Proteomes" id="UP000254291">
    <property type="component" value="Unassembled WGS sequence"/>
</dbReference>
<dbReference type="InterPro" id="IPR052542">
    <property type="entry name" value="Cholesterol_Oxidase"/>
</dbReference>
<gene>
    <name evidence="6" type="ORF">NCTC10742_01699</name>
</gene>
<dbReference type="AlphaFoldDB" id="A0A378SM60"/>
<evidence type="ECO:0000256" key="3">
    <source>
        <dbReference type="ARBA" id="ARBA00022630"/>
    </source>
</evidence>
<name>A0A378SM60_9MYCO</name>
<reference evidence="6 7" key="1">
    <citation type="submission" date="2018-06" db="EMBL/GenBank/DDBJ databases">
        <authorList>
            <consortium name="Pathogen Informatics"/>
            <person name="Doyle S."/>
        </authorList>
    </citation>
    <scope>NUCLEOTIDE SEQUENCE [LARGE SCALE GENOMIC DNA]</scope>
    <source>
        <strain evidence="6 7">NCTC10742</strain>
    </source>
</reference>
<dbReference type="EMBL" id="UGQM01000001">
    <property type="protein sequence ID" value="STZ42487.1"/>
    <property type="molecule type" value="Genomic_DNA"/>
</dbReference>
<keyword evidence="4" id="KW-0274">FAD</keyword>
<dbReference type="SUPFAM" id="SSF53474">
    <property type="entry name" value="alpha/beta-Hydrolases"/>
    <property type="match status" value="1"/>
</dbReference>
<comment type="similarity">
    <text evidence="2">Belongs to the GMC oxidoreductase family.</text>
</comment>
<evidence type="ECO:0000313" key="7">
    <source>
        <dbReference type="Proteomes" id="UP000254291"/>
    </source>
</evidence>
<dbReference type="InterPro" id="IPR029058">
    <property type="entry name" value="AB_hydrolase_fold"/>
</dbReference>
<evidence type="ECO:0000256" key="5">
    <source>
        <dbReference type="ARBA" id="ARBA00023002"/>
    </source>
</evidence>
<comment type="cofactor">
    <cofactor evidence="1">
        <name>FAD</name>
        <dbReference type="ChEBI" id="CHEBI:57692"/>
    </cofactor>
</comment>
<sequence length="367" mass="40707">MSVFSVSASLRQSGVSLRSPDGVTLPEVETVWFETEDRMRLNFRHLPPVPGTEDKGPVMFVHGSGTRADLFCPPSTITLPALLSAAGFDVWLLNWRGSIDVEPTSYTFDDAAVFDFPAAVSEILQRTCSTVGGIKAVVHCQGSHAFMMSIASGLLPEITTVVANSTAMHPRVRWSASVKLPFALKTLGKTTEWFNPQHGLYASSFSARVLDLLVRLFHHECDNAVCKHSSFIYGVGFPTLWSHHHLDEVTHDWIKGEFAHVPVSLFRQTHRCLAAGRLVPVRGYPGIQPGVAIHEPKTDANFLFMCGSDNKTFHPSGMRKTFEHFTTRTRGTQEHWEITGYGHLDPFLGKYAAEDVFPRVIAFLEGQ</sequence>
<evidence type="ECO:0000313" key="6">
    <source>
        <dbReference type="EMBL" id="STZ42487.1"/>
    </source>
</evidence>
<evidence type="ECO:0000256" key="1">
    <source>
        <dbReference type="ARBA" id="ARBA00001974"/>
    </source>
</evidence>
<organism evidence="6 7">
    <name type="scientific">Mycolicibacterium gilvum</name>
    <dbReference type="NCBI Taxonomy" id="1804"/>
    <lineage>
        <taxon>Bacteria</taxon>
        <taxon>Bacillati</taxon>
        <taxon>Actinomycetota</taxon>
        <taxon>Actinomycetes</taxon>
        <taxon>Mycobacteriales</taxon>
        <taxon>Mycobacteriaceae</taxon>
        <taxon>Mycolicibacterium</taxon>
    </lineage>
</organism>
<proteinExistence type="inferred from homology"/>
<protein>
    <submittedName>
        <fullName evidence="6">Uncharacterized protein</fullName>
    </submittedName>
</protein>
<evidence type="ECO:0000256" key="4">
    <source>
        <dbReference type="ARBA" id="ARBA00022827"/>
    </source>
</evidence>
<keyword evidence="5" id="KW-0560">Oxidoreductase</keyword>
<keyword evidence="3" id="KW-0285">Flavoprotein</keyword>